<dbReference type="PANTHER" id="PTHR11604">
    <property type="entry name" value="PROFILIN"/>
    <property type="match status" value="1"/>
</dbReference>
<gene>
    <name evidence="7" type="ORF">CDCA_CDCA11G3152</name>
</gene>
<dbReference type="PANTHER" id="PTHR11604:SF0">
    <property type="entry name" value="PROFILIN"/>
    <property type="match status" value="1"/>
</dbReference>
<evidence type="ECO:0000256" key="5">
    <source>
        <dbReference type="ARBA" id="ARBA00023212"/>
    </source>
</evidence>
<comment type="subcellular location">
    <subcellularLocation>
        <location evidence="1">Cytoplasm</location>
        <location evidence="1">Cytoskeleton</location>
    </subcellularLocation>
</comment>
<protein>
    <recommendedName>
        <fullName evidence="6">Profilin</fullName>
    </recommendedName>
</protein>
<evidence type="ECO:0000256" key="2">
    <source>
        <dbReference type="ARBA" id="ARBA00010058"/>
    </source>
</evidence>
<dbReference type="PROSITE" id="PS00414">
    <property type="entry name" value="PROFILIN"/>
    <property type="match status" value="1"/>
</dbReference>
<dbReference type="EMBL" id="JANCYW010000011">
    <property type="protein sequence ID" value="KAK4537127.1"/>
    <property type="molecule type" value="Genomic_DNA"/>
</dbReference>
<dbReference type="InterPro" id="IPR036140">
    <property type="entry name" value="PFN_sf"/>
</dbReference>
<dbReference type="InterPro" id="IPR005455">
    <property type="entry name" value="PFN_euk"/>
</dbReference>
<dbReference type="Gene3D" id="3.30.450.30">
    <property type="entry name" value="Dynein light chain 2a, cytoplasmic"/>
    <property type="match status" value="1"/>
</dbReference>
<reference evidence="7 8" key="1">
    <citation type="submission" date="2022-07" db="EMBL/GenBank/DDBJ databases">
        <title>Genome-wide signatures of adaptation to extreme environments.</title>
        <authorList>
            <person name="Cho C.H."/>
            <person name="Yoon H.S."/>
        </authorList>
    </citation>
    <scope>NUCLEOTIDE SEQUENCE [LARGE SCALE GENOMIC DNA]</scope>
    <source>
        <strain evidence="7 8">DBV 063 E5</strain>
    </source>
</reference>
<dbReference type="AlphaFoldDB" id="A0AAV9IXX0"/>
<evidence type="ECO:0000256" key="6">
    <source>
        <dbReference type="RuleBase" id="RU003909"/>
    </source>
</evidence>
<dbReference type="Pfam" id="PF00235">
    <property type="entry name" value="Profilin"/>
    <property type="match status" value="1"/>
</dbReference>
<dbReference type="FunFam" id="3.30.450.30:FF:000001">
    <property type="entry name" value="Profilin"/>
    <property type="match status" value="1"/>
</dbReference>
<dbReference type="GO" id="GO:0005938">
    <property type="term" value="C:cell cortex"/>
    <property type="evidence" value="ECO:0007669"/>
    <property type="project" value="TreeGrafter"/>
</dbReference>
<dbReference type="PRINTS" id="PR00392">
    <property type="entry name" value="PROFILIN"/>
</dbReference>
<keyword evidence="3" id="KW-0963">Cytoplasm</keyword>
<dbReference type="InterPro" id="IPR027310">
    <property type="entry name" value="Profilin_CS"/>
</dbReference>
<dbReference type="Proteomes" id="UP001301350">
    <property type="component" value="Unassembled WGS sequence"/>
</dbReference>
<evidence type="ECO:0000256" key="1">
    <source>
        <dbReference type="ARBA" id="ARBA00004245"/>
    </source>
</evidence>
<proteinExistence type="inferred from homology"/>
<dbReference type="SMART" id="SM00392">
    <property type="entry name" value="PROF"/>
    <property type="match status" value="1"/>
</dbReference>
<keyword evidence="4 6" id="KW-0009">Actin-binding</keyword>
<comment type="similarity">
    <text evidence="2 6">Belongs to the profilin family.</text>
</comment>
<dbReference type="InterPro" id="IPR048278">
    <property type="entry name" value="PFN"/>
</dbReference>
<dbReference type="CDD" id="cd00148">
    <property type="entry name" value="PROF"/>
    <property type="match status" value="1"/>
</dbReference>
<evidence type="ECO:0000256" key="4">
    <source>
        <dbReference type="ARBA" id="ARBA00023203"/>
    </source>
</evidence>
<evidence type="ECO:0000313" key="7">
    <source>
        <dbReference type="EMBL" id="KAK4537127.1"/>
    </source>
</evidence>
<keyword evidence="5" id="KW-0206">Cytoskeleton</keyword>
<dbReference type="SUPFAM" id="SSF55770">
    <property type="entry name" value="Profilin (actin-binding protein)"/>
    <property type="match status" value="1"/>
</dbReference>
<name>A0AAV9IXX0_CYACA</name>
<evidence type="ECO:0000313" key="8">
    <source>
        <dbReference type="Proteomes" id="UP001301350"/>
    </source>
</evidence>
<keyword evidence="8" id="KW-1185">Reference proteome</keyword>
<evidence type="ECO:0000256" key="3">
    <source>
        <dbReference type="ARBA" id="ARBA00022490"/>
    </source>
</evidence>
<dbReference type="PRINTS" id="PR01640">
    <property type="entry name" value="PROFILINPLNT"/>
</dbReference>
<sequence>MSWQQYVDTYLIGSGKCSDGAIVSAAGDGSVWARSPGFQLSPQEAALLVKTFSDSSQAAASGLFVGGRKYMFLRCDGEAVYGKEREDGVVIMKTRTALVIGLYTKGTVPGECATAVGRVADYLKQHGY</sequence>
<organism evidence="7 8">
    <name type="scientific">Cyanidium caldarium</name>
    <name type="common">Red alga</name>
    <dbReference type="NCBI Taxonomy" id="2771"/>
    <lineage>
        <taxon>Eukaryota</taxon>
        <taxon>Rhodophyta</taxon>
        <taxon>Bangiophyceae</taxon>
        <taxon>Cyanidiales</taxon>
        <taxon>Cyanidiaceae</taxon>
        <taxon>Cyanidium</taxon>
    </lineage>
</organism>
<comment type="caution">
    <text evidence="7">The sequence shown here is derived from an EMBL/GenBank/DDBJ whole genome shotgun (WGS) entry which is preliminary data.</text>
</comment>
<accession>A0AAV9IXX0</accession>
<dbReference type="GO" id="GO:0005856">
    <property type="term" value="C:cytoskeleton"/>
    <property type="evidence" value="ECO:0007669"/>
    <property type="project" value="UniProtKB-SubCell"/>
</dbReference>
<dbReference type="GO" id="GO:0003785">
    <property type="term" value="F:actin monomer binding"/>
    <property type="evidence" value="ECO:0007669"/>
    <property type="project" value="TreeGrafter"/>
</dbReference>